<proteinExistence type="inferred from homology"/>
<gene>
    <name evidence="8" type="ORF">FC678_17870</name>
</gene>
<dbReference type="Gene3D" id="2.160.10.10">
    <property type="entry name" value="Hexapeptide repeat proteins"/>
    <property type="match status" value="1"/>
</dbReference>
<feature type="transmembrane region" description="Helical" evidence="7">
    <location>
        <begin position="21"/>
        <end position="39"/>
    </location>
</feature>
<dbReference type="AlphaFoldDB" id="A0A9X8ZEY4"/>
<name>A0A9X8ZEY4_9BACI</name>
<organism evidence="8 9">
    <name type="scientific">Peribacillus simplex</name>
    <dbReference type="NCBI Taxonomy" id="1478"/>
    <lineage>
        <taxon>Bacteria</taxon>
        <taxon>Bacillati</taxon>
        <taxon>Bacillota</taxon>
        <taxon>Bacilli</taxon>
        <taxon>Bacillales</taxon>
        <taxon>Bacillaceae</taxon>
        <taxon>Peribacillus</taxon>
    </lineage>
</organism>
<dbReference type="GO" id="GO:0009001">
    <property type="term" value="F:serine O-acetyltransferase activity"/>
    <property type="evidence" value="ECO:0007669"/>
    <property type="project" value="UniProtKB-EC"/>
</dbReference>
<dbReference type="Pfam" id="PF00132">
    <property type="entry name" value="Hexapep"/>
    <property type="match status" value="1"/>
</dbReference>
<evidence type="ECO:0000313" key="9">
    <source>
        <dbReference type="Proteomes" id="UP000309170"/>
    </source>
</evidence>
<keyword evidence="5 6" id="KW-0012">Acyltransferase</keyword>
<comment type="similarity">
    <text evidence="1 6">Belongs to the transferase hexapeptide repeat family.</text>
</comment>
<dbReference type="Proteomes" id="UP000309170">
    <property type="component" value="Unassembled WGS sequence"/>
</dbReference>
<dbReference type="PANTHER" id="PTHR42811">
    <property type="entry name" value="SERINE ACETYLTRANSFERASE"/>
    <property type="match status" value="1"/>
</dbReference>
<dbReference type="InterPro" id="IPR018357">
    <property type="entry name" value="Hexapep_transf_CS"/>
</dbReference>
<protein>
    <recommendedName>
        <fullName evidence="2 6">Serine acetyltransferase</fullName>
        <ecNumber evidence="6">2.3.1.30</ecNumber>
    </recommendedName>
</protein>
<comment type="caution">
    <text evidence="8">The sequence shown here is derived from an EMBL/GenBank/DDBJ whole genome shotgun (WGS) entry which is preliminary data.</text>
</comment>
<keyword evidence="3 6" id="KW-0808">Transferase</keyword>
<dbReference type="InterPro" id="IPR001451">
    <property type="entry name" value="Hexapep"/>
</dbReference>
<dbReference type="EC" id="2.3.1.30" evidence="6"/>
<sequence>MGLFKWINKLAFISNWGRLGGIHGIIVMFVYRIGNIIYYKVNVPILKQVLWILYRMIDLLIIRLFMNCEFPAQSQIGKKLHLPHGAKGIIINPFTKIGDHVTILHQVTFGQSKERRKAPEVCDYAYIGVGAKILGGIRIGKNSKVGANAVVLTSVPDNCTAVGVPSVIKGKQKENVIK</sequence>
<dbReference type="EMBL" id="SZNT01000288">
    <property type="protein sequence ID" value="TKH09266.1"/>
    <property type="molecule type" value="Genomic_DNA"/>
</dbReference>
<evidence type="ECO:0000256" key="4">
    <source>
        <dbReference type="ARBA" id="ARBA00022737"/>
    </source>
</evidence>
<dbReference type="InterPro" id="IPR011004">
    <property type="entry name" value="Trimer_LpxA-like_sf"/>
</dbReference>
<dbReference type="SUPFAM" id="SSF51161">
    <property type="entry name" value="Trimeric LpxA-like enzymes"/>
    <property type="match status" value="1"/>
</dbReference>
<dbReference type="CDD" id="cd03354">
    <property type="entry name" value="LbH_SAT"/>
    <property type="match status" value="1"/>
</dbReference>
<accession>A0A9X8ZEY4</accession>
<evidence type="ECO:0000313" key="8">
    <source>
        <dbReference type="EMBL" id="TKH09266.1"/>
    </source>
</evidence>
<dbReference type="PIRSF" id="PIRSF000441">
    <property type="entry name" value="CysE"/>
    <property type="match status" value="1"/>
</dbReference>
<dbReference type="PROSITE" id="PS00101">
    <property type="entry name" value="HEXAPEP_TRANSFERASES"/>
    <property type="match status" value="1"/>
</dbReference>
<keyword evidence="7" id="KW-0472">Membrane</keyword>
<evidence type="ECO:0000256" key="3">
    <source>
        <dbReference type="ARBA" id="ARBA00022679"/>
    </source>
</evidence>
<dbReference type="GO" id="GO:0006535">
    <property type="term" value="P:cysteine biosynthetic process from serine"/>
    <property type="evidence" value="ECO:0007669"/>
    <property type="project" value="InterPro"/>
</dbReference>
<evidence type="ECO:0000256" key="2">
    <source>
        <dbReference type="ARBA" id="ARBA00018522"/>
    </source>
</evidence>
<dbReference type="InterPro" id="IPR005881">
    <property type="entry name" value="Ser_O-AcTrfase"/>
</dbReference>
<evidence type="ECO:0000256" key="6">
    <source>
        <dbReference type="PIRNR" id="PIRNR000441"/>
    </source>
</evidence>
<comment type="catalytic activity">
    <reaction evidence="6">
        <text>L-serine + acetyl-CoA = O-acetyl-L-serine + CoA</text>
        <dbReference type="Rhea" id="RHEA:24560"/>
        <dbReference type="ChEBI" id="CHEBI:33384"/>
        <dbReference type="ChEBI" id="CHEBI:57287"/>
        <dbReference type="ChEBI" id="CHEBI:57288"/>
        <dbReference type="ChEBI" id="CHEBI:58340"/>
        <dbReference type="EC" id="2.3.1.30"/>
    </reaction>
</comment>
<dbReference type="InterPro" id="IPR045304">
    <property type="entry name" value="LbH_SAT"/>
</dbReference>
<evidence type="ECO:0000256" key="5">
    <source>
        <dbReference type="ARBA" id="ARBA00023315"/>
    </source>
</evidence>
<dbReference type="RefSeq" id="WP_137024109.1">
    <property type="nucleotide sequence ID" value="NZ_SZNT01000288.1"/>
</dbReference>
<keyword evidence="7" id="KW-0812">Transmembrane</keyword>
<evidence type="ECO:0000256" key="7">
    <source>
        <dbReference type="SAM" id="Phobius"/>
    </source>
</evidence>
<evidence type="ECO:0000256" key="1">
    <source>
        <dbReference type="ARBA" id="ARBA00007274"/>
    </source>
</evidence>
<keyword evidence="4" id="KW-0677">Repeat</keyword>
<keyword evidence="7" id="KW-1133">Transmembrane helix</keyword>
<reference evidence="8 9" key="1">
    <citation type="journal article" date="2019" name="Environ. Microbiol.">
        <title>An active ?-lactamase is a part of an orchestrated cell wall stress resistance network of Bacillus subtilis and related rhizosphere species.</title>
        <authorList>
            <person name="Bucher T."/>
            <person name="Keren-Paz A."/>
            <person name="Hausser J."/>
            <person name="Olender T."/>
            <person name="Cytryn E."/>
            <person name="Kolodkin-Gal I."/>
        </authorList>
    </citation>
    <scope>NUCLEOTIDE SEQUENCE [LARGE SCALE GENOMIC DNA]</scope>
    <source>
        <strain evidence="8 9">I4</strain>
    </source>
</reference>
<dbReference type="GO" id="GO:0005737">
    <property type="term" value="C:cytoplasm"/>
    <property type="evidence" value="ECO:0007669"/>
    <property type="project" value="InterPro"/>
</dbReference>